<keyword evidence="1" id="KW-0812">Transmembrane</keyword>
<sequence length="83" mass="9316">MWAPIGEICCICEDWGADWWYWCTNSLSWAGVVTLGLISGSYCTMIRFMCHIALLLMKLGIRVWSLYSLTTVVSVSSSSKSIL</sequence>
<reference evidence="2 3" key="1">
    <citation type="submission" date="2019-04" db="EMBL/GenBank/DDBJ databases">
        <title>Friends and foes A comparative genomics studyof 23 Aspergillus species from section Flavi.</title>
        <authorList>
            <consortium name="DOE Joint Genome Institute"/>
            <person name="Kjaerbolling I."/>
            <person name="Vesth T."/>
            <person name="Frisvad J.C."/>
            <person name="Nybo J.L."/>
            <person name="Theobald S."/>
            <person name="Kildgaard S."/>
            <person name="Isbrandt T."/>
            <person name="Kuo A."/>
            <person name="Sato A."/>
            <person name="Lyhne E.K."/>
            <person name="Kogle M.E."/>
            <person name="Wiebenga A."/>
            <person name="Kun R.S."/>
            <person name="Lubbers R.J."/>
            <person name="Makela M.R."/>
            <person name="Barry K."/>
            <person name="Chovatia M."/>
            <person name="Clum A."/>
            <person name="Daum C."/>
            <person name="Haridas S."/>
            <person name="He G."/>
            <person name="LaButti K."/>
            <person name="Lipzen A."/>
            <person name="Mondo S."/>
            <person name="Riley R."/>
            <person name="Salamov A."/>
            <person name="Simmons B.A."/>
            <person name="Magnuson J.K."/>
            <person name="Henrissat B."/>
            <person name="Mortensen U.H."/>
            <person name="Larsen T.O."/>
            <person name="Devries R.P."/>
            <person name="Grigoriev I.V."/>
            <person name="Machida M."/>
            <person name="Baker S.E."/>
            <person name="Andersen M.R."/>
        </authorList>
    </citation>
    <scope>NUCLEOTIDE SEQUENCE [LARGE SCALE GENOMIC DNA]</scope>
    <source>
        <strain evidence="2 3">IBT 29228</strain>
    </source>
</reference>
<name>A0A5N7B9K0_9EURO</name>
<keyword evidence="1" id="KW-1133">Transmembrane helix</keyword>
<proteinExistence type="predicted"/>
<gene>
    <name evidence="2" type="ORF">BDV26DRAFT_190367</name>
</gene>
<protein>
    <submittedName>
        <fullName evidence="2">Uncharacterized protein</fullName>
    </submittedName>
</protein>
<keyword evidence="3" id="KW-1185">Reference proteome</keyword>
<accession>A0A5N7B9K0</accession>
<dbReference type="Proteomes" id="UP000326198">
    <property type="component" value="Unassembled WGS sequence"/>
</dbReference>
<keyword evidence="1" id="KW-0472">Membrane</keyword>
<evidence type="ECO:0000313" key="2">
    <source>
        <dbReference type="EMBL" id="KAE8378443.1"/>
    </source>
</evidence>
<dbReference type="EMBL" id="ML736208">
    <property type="protein sequence ID" value="KAE8378443.1"/>
    <property type="molecule type" value="Genomic_DNA"/>
</dbReference>
<evidence type="ECO:0000313" key="3">
    <source>
        <dbReference type="Proteomes" id="UP000326198"/>
    </source>
</evidence>
<evidence type="ECO:0000256" key="1">
    <source>
        <dbReference type="SAM" id="Phobius"/>
    </source>
</evidence>
<feature type="transmembrane region" description="Helical" evidence="1">
    <location>
        <begin position="29"/>
        <end position="56"/>
    </location>
</feature>
<organism evidence="2 3">
    <name type="scientific">Aspergillus bertholletiae</name>
    <dbReference type="NCBI Taxonomy" id="1226010"/>
    <lineage>
        <taxon>Eukaryota</taxon>
        <taxon>Fungi</taxon>
        <taxon>Dikarya</taxon>
        <taxon>Ascomycota</taxon>
        <taxon>Pezizomycotina</taxon>
        <taxon>Eurotiomycetes</taxon>
        <taxon>Eurotiomycetidae</taxon>
        <taxon>Eurotiales</taxon>
        <taxon>Aspergillaceae</taxon>
        <taxon>Aspergillus</taxon>
        <taxon>Aspergillus subgen. Circumdati</taxon>
    </lineage>
</organism>
<dbReference type="AlphaFoldDB" id="A0A5N7B9K0"/>